<feature type="region of interest" description="Disordered" evidence="1">
    <location>
        <begin position="124"/>
        <end position="143"/>
    </location>
</feature>
<dbReference type="Proteomes" id="UP000192578">
    <property type="component" value="Unassembled WGS sequence"/>
</dbReference>
<dbReference type="Pfam" id="PF12585">
    <property type="entry name" value="DUF3759"/>
    <property type="match status" value="1"/>
</dbReference>
<evidence type="ECO:0000313" key="3">
    <source>
        <dbReference type="Proteomes" id="UP000192578"/>
    </source>
</evidence>
<accession>A0A1W0X333</accession>
<evidence type="ECO:0000313" key="2">
    <source>
        <dbReference type="EMBL" id="OQV21899.1"/>
    </source>
</evidence>
<comment type="caution">
    <text evidence="2">The sequence shown here is derived from an EMBL/GenBank/DDBJ whole genome shotgun (WGS) entry which is preliminary data.</text>
</comment>
<organism evidence="2 3">
    <name type="scientific">Hypsibius exemplaris</name>
    <name type="common">Freshwater tardigrade</name>
    <dbReference type="NCBI Taxonomy" id="2072580"/>
    <lineage>
        <taxon>Eukaryota</taxon>
        <taxon>Metazoa</taxon>
        <taxon>Ecdysozoa</taxon>
        <taxon>Tardigrada</taxon>
        <taxon>Eutardigrada</taxon>
        <taxon>Parachela</taxon>
        <taxon>Hypsibioidea</taxon>
        <taxon>Hypsibiidae</taxon>
        <taxon>Hypsibius</taxon>
    </lineage>
</organism>
<sequence length="143" mass="16123">MAKLDSTASSWVFSYEDAKDANETVYDFSVKLTPVTETLLWTQEFVAAATGFEAFKYYENHLLNEAKELQLHTCREMSDLLQMFSTAEVNKIIELRKLNHLDAAKVEKMAAEQALGLAKERYGEGETGLSLLQEPVPLPTKET</sequence>
<reference evidence="3" key="1">
    <citation type="submission" date="2017-01" db="EMBL/GenBank/DDBJ databases">
        <title>Comparative genomics of anhydrobiosis in the tardigrade Hypsibius dujardini.</title>
        <authorList>
            <person name="Yoshida Y."/>
            <person name="Koutsovoulos G."/>
            <person name="Laetsch D."/>
            <person name="Stevens L."/>
            <person name="Kumar S."/>
            <person name="Horikawa D."/>
            <person name="Ishino K."/>
            <person name="Komine S."/>
            <person name="Tomita M."/>
            <person name="Blaxter M."/>
            <person name="Arakawa K."/>
        </authorList>
    </citation>
    <scope>NUCLEOTIDE SEQUENCE [LARGE SCALE GENOMIC DNA]</scope>
    <source>
        <strain evidence="3">Z151</strain>
    </source>
</reference>
<dbReference type="AlphaFoldDB" id="A0A1W0X333"/>
<keyword evidence="3" id="KW-1185">Reference proteome</keyword>
<dbReference type="EMBL" id="MTYJ01000020">
    <property type="protein sequence ID" value="OQV21899.1"/>
    <property type="molecule type" value="Genomic_DNA"/>
</dbReference>
<name>A0A1W0X333_HYPEX</name>
<proteinExistence type="predicted"/>
<dbReference type="PANTHER" id="PTHR37450">
    <property type="entry name" value="CIPC PROTEIN"/>
    <property type="match status" value="1"/>
</dbReference>
<protein>
    <submittedName>
        <fullName evidence="2">Uncharacterized protein</fullName>
    </submittedName>
</protein>
<evidence type="ECO:0000256" key="1">
    <source>
        <dbReference type="SAM" id="MobiDB-lite"/>
    </source>
</evidence>
<dbReference type="PANTHER" id="PTHR37450:SF1">
    <property type="entry name" value="CIPC PROTEIN"/>
    <property type="match status" value="1"/>
</dbReference>
<gene>
    <name evidence="2" type="ORF">BV898_04112</name>
</gene>
<dbReference type="OrthoDB" id="9895617at2759"/>
<dbReference type="InterPro" id="IPR022234">
    <property type="entry name" value="DUF3759"/>
</dbReference>